<evidence type="ECO:0000313" key="1">
    <source>
        <dbReference type="Proteomes" id="UP000036681"/>
    </source>
</evidence>
<dbReference type="Proteomes" id="UP000036681">
    <property type="component" value="Unplaced"/>
</dbReference>
<reference evidence="2" key="1">
    <citation type="submission" date="2023-03" db="UniProtKB">
        <authorList>
            <consortium name="WormBaseParasite"/>
        </authorList>
    </citation>
    <scope>IDENTIFICATION</scope>
</reference>
<proteinExistence type="predicted"/>
<dbReference type="WBParaSite" id="ALUE_0001351701-mRNA-1">
    <property type="protein sequence ID" value="ALUE_0001351701-mRNA-1"/>
    <property type="gene ID" value="ALUE_0001351701"/>
</dbReference>
<accession>A0A9J2PU93</accession>
<protein>
    <submittedName>
        <fullName evidence="2">Secreted protein</fullName>
    </submittedName>
</protein>
<evidence type="ECO:0000313" key="2">
    <source>
        <dbReference type="WBParaSite" id="ALUE_0001351701-mRNA-1"/>
    </source>
</evidence>
<sequence length="89" mass="10545">MLMKFCSLSSLSPPTCFFTTIGKSFRCSFFRCRSVLFFCFVLRTKFILLSQQISDGPRWIFHSLFSLNQRELHSGKSFRSMRYSLMMLM</sequence>
<keyword evidence="1" id="KW-1185">Reference proteome</keyword>
<name>A0A9J2PU93_ASCLU</name>
<dbReference type="AlphaFoldDB" id="A0A9J2PU93"/>
<organism evidence="1 2">
    <name type="scientific">Ascaris lumbricoides</name>
    <name type="common">Giant roundworm</name>
    <dbReference type="NCBI Taxonomy" id="6252"/>
    <lineage>
        <taxon>Eukaryota</taxon>
        <taxon>Metazoa</taxon>
        <taxon>Ecdysozoa</taxon>
        <taxon>Nematoda</taxon>
        <taxon>Chromadorea</taxon>
        <taxon>Rhabditida</taxon>
        <taxon>Spirurina</taxon>
        <taxon>Ascaridomorpha</taxon>
        <taxon>Ascaridoidea</taxon>
        <taxon>Ascarididae</taxon>
        <taxon>Ascaris</taxon>
    </lineage>
</organism>